<accession>A0A7S9KL91</accession>
<gene>
    <name evidence="1" type="ORF">C2857_005824</name>
</gene>
<dbReference type="AlphaFoldDB" id="A0A7S9KL91"/>
<keyword evidence="2" id="KW-1185">Reference proteome</keyword>
<dbReference type="Proteomes" id="UP000594364">
    <property type="component" value="Chromosome 1"/>
</dbReference>
<organism evidence="1 2">
    <name type="scientific">Epichloe festucae (strain Fl1)</name>
    <dbReference type="NCBI Taxonomy" id="877507"/>
    <lineage>
        <taxon>Eukaryota</taxon>
        <taxon>Fungi</taxon>
        <taxon>Dikarya</taxon>
        <taxon>Ascomycota</taxon>
        <taxon>Pezizomycotina</taxon>
        <taxon>Sordariomycetes</taxon>
        <taxon>Hypocreomycetidae</taxon>
        <taxon>Hypocreales</taxon>
        <taxon>Clavicipitaceae</taxon>
        <taxon>Epichloe</taxon>
    </lineage>
</organism>
<dbReference type="EMBL" id="CP031385">
    <property type="protein sequence ID" value="QPG94384.1"/>
    <property type="molecule type" value="Genomic_DNA"/>
</dbReference>
<evidence type="ECO:0000313" key="1">
    <source>
        <dbReference type="EMBL" id="QPG94384.1"/>
    </source>
</evidence>
<proteinExistence type="predicted"/>
<sequence>MGLLEGRSEAAPQFRFGAAASSASVWSCRVADWRYAPRTPLPSFGSVPRQSNRRQDNQAITLLDPLFWRNFLTCMADLYT</sequence>
<evidence type="ECO:0000313" key="2">
    <source>
        <dbReference type="Proteomes" id="UP000594364"/>
    </source>
</evidence>
<name>A0A7S9KL91_EPIFF</name>
<protein>
    <submittedName>
        <fullName evidence="1">Uncharacterized protein</fullName>
    </submittedName>
</protein>
<reference evidence="1 2" key="1">
    <citation type="journal article" date="2018" name="PLoS Genet.">
        <title>Repeat elements organise 3D genome structure and mediate transcription in the filamentous fungus Epichloe festucae.</title>
        <authorList>
            <person name="Winter D.J."/>
            <person name="Ganley A.R.D."/>
            <person name="Young C.A."/>
            <person name="Liachko I."/>
            <person name="Schardl C.L."/>
            <person name="Dupont P.Y."/>
            <person name="Berry D."/>
            <person name="Ram A."/>
            <person name="Scott B."/>
            <person name="Cox M.P."/>
        </authorList>
    </citation>
    <scope>NUCLEOTIDE SEQUENCE [LARGE SCALE GENOMIC DNA]</scope>
    <source>
        <strain evidence="1 2">Fl1</strain>
    </source>
</reference>